<feature type="repeat" description="PPR" evidence="3">
    <location>
        <begin position="1436"/>
        <end position="1470"/>
    </location>
</feature>
<dbReference type="InterPro" id="IPR011990">
    <property type="entry name" value="TPR-like_helical_dom_sf"/>
</dbReference>
<feature type="repeat" description="PPR" evidence="3">
    <location>
        <begin position="1134"/>
        <end position="1168"/>
    </location>
</feature>
<dbReference type="FunFam" id="1.25.40.10:FF:000090">
    <property type="entry name" value="Pentatricopeptide repeat-containing protein, chloroplastic"/>
    <property type="match status" value="1"/>
</dbReference>
<evidence type="ECO:0000256" key="1">
    <source>
        <dbReference type="ARBA" id="ARBA00022737"/>
    </source>
</evidence>
<feature type="repeat" description="PPR" evidence="3">
    <location>
        <begin position="837"/>
        <end position="871"/>
    </location>
</feature>
<feature type="domain" description="Integrase catalytic" evidence="5">
    <location>
        <begin position="419"/>
        <end position="536"/>
    </location>
</feature>
<feature type="repeat" description="PPR" evidence="3">
    <location>
        <begin position="1232"/>
        <end position="1266"/>
    </location>
</feature>
<comment type="similarity">
    <text evidence="2">Belongs to the PPR family. PCMP-E subfamily.</text>
</comment>
<feature type="repeat" description="PPR" evidence="3">
    <location>
        <begin position="1036"/>
        <end position="1070"/>
    </location>
</feature>
<dbReference type="Pfam" id="PF01535">
    <property type="entry name" value="PPR"/>
    <property type="match status" value="6"/>
</dbReference>
<dbReference type="InterPro" id="IPR036397">
    <property type="entry name" value="RNaseH_sf"/>
</dbReference>
<dbReference type="PANTHER" id="PTHR47926">
    <property type="entry name" value="PENTATRICOPEPTIDE REPEAT-CONTAINING PROTEIN"/>
    <property type="match status" value="1"/>
</dbReference>
<dbReference type="InterPro" id="IPR046848">
    <property type="entry name" value="E_motif"/>
</dbReference>
<dbReference type="InterPro" id="IPR001584">
    <property type="entry name" value="Integrase_cat-core"/>
</dbReference>
<dbReference type="Pfam" id="PF14223">
    <property type="entry name" value="Retrotran_gag_2"/>
    <property type="match status" value="1"/>
</dbReference>
<gene>
    <name evidence="6" type="ORF">Tci_060018</name>
</gene>
<name>A0A6L2NPF9_TANCI</name>
<dbReference type="Gene3D" id="1.25.40.10">
    <property type="entry name" value="Tetratricopeptide repeat domain"/>
    <property type="match status" value="7"/>
</dbReference>
<dbReference type="SUPFAM" id="SSF53098">
    <property type="entry name" value="Ribonuclease H-like"/>
    <property type="match status" value="1"/>
</dbReference>
<evidence type="ECO:0000313" key="6">
    <source>
        <dbReference type="EMBL" id="GEU88040.1"/>
    </source>
</evidence>
<dbReference type="GO" id="GO:0009451">
    <property type="term" value="P:RNA modification"/>
    <property type="evidence" value="ECO:0007669"/>
    <property type="project" value="InterPro"/>
</dbReference>
<dbReference type="PROSITE" id="PS50994">
    <property type="entry name" value="INTEGRASE"/>
    <property type="match status" value="1"/>
</dbReference>
<dbReference type="InterPro" id="IPR002885">
    <property type="entry name" value="PPR_rpt"/>
</dbReference>
<dbReference type="Gene3D" id="3.30.420.10">
    <property type="entry name" value="Ribonuclease H-like superfamily/Ribonuclease H"/>
    <property type="match status" value="1"/>
</dbReference>
<evidence type="ECO:0000256" key="2">
    <source>
        <dbReference type="ARBA" id="ARBA00061659"/>
    </source>
</evidence>
<evidence type="ECO:0000259" key="5">
    <source>
        <dbReference type="PROSITE" id="PS50994"/>
    </source>
</evidence>
<reference evidence="6" key="1">
    <citation type="journal article" date="2019" name="Sci. Rep.">
        <title>Draft genome of Tanacetum cinerariifolium, the natural source of mosquito coil.</title>
        <authorList>
            <person name="Yamashiro T."/>
            <person name="Shiraishi A."/>
            <person name="Satake H."/>
            <person name="Nakayama K."/>
        </authorList>
    </citation>
    <scope>NUCLEOTIDE SEQUENCE</scope>
</reference>
<dbReference type="Pfam" id="PF13041">
    <property type="entry name" value="PPR_2"/>
    <property type="match status" value="2"/>
</dbReference>
<dbReference type="Pfam" id="PF20431">
    <property type="entry name" value="E_motif"/>
    <property type="match status" value="1"/>
</dbReference>
<dbReference type="FunFam" id="1.25.40.10:FF:000196">
    <property type="entry name" value="Pentatricopeptide repeat-containing protein At4g14850"/>
    <property type="match status" value="1"/>
</dbReference>
<comment type="caution">
    <text evidence="6">The sequence shown here is derived from an EMBL/GenBank/DDBJ whole genome shotgun (WGS) entry which is preliminary data.</text>
</comment>
<keyword evidence="1" id="KW-0677">Repeat</keyword>
<dbReference type="InterPro" id="IPR012337">
    <property type="entry name" value="RNaseH-like_sf"/>
</dbReference>
<dbReference type="InterPro" id="IPR046960">
    <property type="entry name" value="PPR_At4g14850-like_plant"/>
</dbReference>
<dbReference type="InterPro" id="IPR025724">
    <property type="entry name" value="GAG-pre-integrase_dom"/>
</dbReference>
<dbReference type="CDD" id="cd09272">
    <property type="entry name" value="RNase_HI_RT_Ty1"/>
    <property type="match status" value="1"/>
</dbReference>
<dbReference type="Pfam" id="PF00665">
    <property type="entry name" value="rve"/>
    <property type="match status" value="1"/>
</dbReference>
<dbReference type="GO" id="GO:0003729">
    <property type="term" value="F:mRNA binding"/>
    <property type="evidence" value="ECO:0007669"/>
    <property type="project" value="UniProtKB-ARBA"/>
</dbReference>
<protein>
    <submittedName>
        <fullName evidence="6">Pentatricopeptide repeat-containing protein At1g74600, chloroplastic</fullName>
    </submittedName>
</protein>
<feature type="region of interest" description="Disordered" evidence="4">
    <location>
        <begin position="199"/>
        <end position="234"/>
    </location>
</feature>
<dbReference type="Pfam" id="PF13976">
    <property type="entry name" value="gag_pre-integrs"/>
    <property type="match status" value="1"/>
</dbReference>
<dbReference type="EMBL" id="BKCJ010009661">
    <property type="protein sequence ID" value="GEU88040.1"/>
    <property type="molecule type" value="Genomic_DNA"/>
</dbReference>
<dbReference type="GO" id="GO:0015074">
    <property type="term" value="P:DNA integration"/>
    <property type="evidence" value="ECO:0007669"/>
    <property type="project" value="InterPro"/>
</dbReference>
<evidence type="ECO:0000256" key="4">
    <source>
        <dbReference type="SAM" id="MobiDB-lite"/>
    </source>
</evidence>
<dbReference type="PROSITE" id="PS51375">
    <property type="entry name" value="PPR"/>
    <property type="match status" value="6"/>
</dbReference>
<feature type="repeat" description="PPR" evidence="3">
    <location>
        <begin position="1333"/>
        <end position="1367"/>
    </location>
</feature>
<dbReference type="NCBIfam" id="TIGR00756">
    <property type="entry name" value="PPR"/>
    <property type="match status" value="4"/>
</dbReference>
<evidence type="ECO:0000256" key="3">
    <source>
        <dbReference type="PROSITE-ProRule" id="PRU00708"/>
    </source>
</evidence>
<sequence length="1614" mass="181549">MTTSSANNSVFMGFFEKQELTGPNFIDWYRQLKIVLSIEDKLNYLEQPVLLALVAPAGQHIQRNLEPIHAHEMLRELKTLFAQQAEHELLQTTRDFHSCKQAEGQSVSSYVLKMKGYIDNIKHLRHPVTLGLGVSLILISLRKEYDGFVQNYNMRSMRKTVNKLHAMLKLHEQTLPKNNAPALHAIRAGKVQKVNKHKKSQTQMAARGQNHRKGKNKQAYAPKPKIPPPPKREDLAKDSICHECALGAGGSGIFVIELNNILDRSWIYDTSYGTHIFNTTHGLRASRKLKSRALSLYVGNGQCEVVEAIGALYLCLPSGLEIVLNNCHYAPSITRGVISVSRLGGIFEINLSNSYTNESSIYAVSNKRAKLDLDSVLLWHCCLGHISKKRTEKLPHDGLLDSTDLRAFEKYVSCMSGKMARKPYTHQVERAKDLLGLIHTDVCGPFKIMSRQGASYFVTFTDDFSRYSYVYLLNHKHEVFETFKVFQKEVENQLGKTIKSLRSDHGGEYISQEFLDHLKDHGIIAHRTPPYTPQHNVTSLNHEEDDLEIDEPQSDIFPICRSTRTRHALDRMCLYIDAEEHELGDLGEPANYKAALLDPESEKWLNAMNVEMQSMKDNENPGDLHWTIVKNIQKYLKNTKDMFLVYGGDLKRELRVFCYTDAGYLTDADDLKSQTGYVKLYALGNSFLGLVLLIEEPISMYCNNIGAIAIANESGITKGARHFRAKVHYLREVIEYDDIKLEKVHTDDNLADPFTKALAFSKHSEHTRNIGMLPASSLIFLSSLASLHSKPLNPSNLFTPFDPFQFLNESTKSRNFTLQETKIIHAQFLKSNYLYSDADLSNFLLRCYGKALSFDYAHKVFDEMCERDISSWNLIIGYWNRSLKYADTWGMFCKLRSLGFHPNEFTYGSVLSACVGLSFVNGGRLMYALALKHGFALDGYVRSGLIDLFLKSWCFEDALRVFYDEYCGNVVFTFPSVFGACAKREKLELGKGVHGLVVKYGEQEDLVVGTAIIDFYAKCGEVDEALKKFSRMSVRNVVSWTAIITGFVQKGEHQSALKLFKEMIILKEEINNYTVTSVLCACANPVSFQIHCWTYKTGFYSDSTVKNSLINLYSKTGSIELSEEVFRDTKDLMNSSTWSAMITSFSHNGSLEKAFGTLKIMFWEGLTPDISCIPSLLSIINCLELGKQIHCYTRKIGVFFNPLVGCSLSTMYSKCGSLYDSYEIFKQIHDKDNVSWASMIAGFTEHGYADQAIELFREMILSDVILDETTLTAVLPACSSLRVLEIGKEIHAFFIRQQDSKFVYGGSPIVNMYSKCGDLKSANRVFSMMPFKDQISSSSLLSGYAQNGYAKEALLLFLELRSSDSKIDSFTISTVLGAVADLNQIDIGIGIQLHAYILKLGFESDDPVGSSLVTMYSKCGAVDDCYKAFEQIYKPDLISWTTMINSYAQHGKGLEALKVYDLMIKSGTKPDFVTFVGVLTACSHSGLVNDGYAHLKSMVNDYGIQPGQRHYACMVDILGRSGKLKEAERFIRSMPIEPDALVWGTLLAACKVHGDVEIGKIAAERFIELEPSSDGGYVALSNICADVGQWEEVLKIRDEMKGTGIKKQAGWSYV</sequence>
<proteinExistence type="inferred from homology"/>
<accession>A0A6L2NPF9</accession>
<organism evidence="6">
    <name type="scientific">Tanacetum cinerariifolium</name>
    <name type="common">Dalmatian daisy</name>
    <name type="synonym">Chrysanthemum cinerariifolium</name>
    <dbReference type="NCBI Taxonomy" id="118510"/>
    <lineage>
        <taxon>Eukaryota</taxon>
        <taxon>Viridiplantae</taxon>
        <taxon>Streptophyta</taxon>
        <taxon>Embryophyta</taxon>
        <taxon>Tracheophyta</taxon>
        <taxon>Spermatophyta</taxon>
        <taxon>Magnoliopsida</taxon>
        <taxon>eudicotyledons</taxon>
        <taxon>Gunneridae</taxon>
        <taxon>Pentapetalae</taxon>
        <taxon>asterids</taxon>
        <taxon>campanulids</taxon>
        <taxon>Asterales</taxon>
        <taxon>Asteraceae</taxon>
        <taxon>Asteroideae</taxon>
        <taxon>Anthemideae</taxon>
        <taxon>Anthemidinae</taxon>
        <taxon>Tanacetum</taxon>
    </lineage>
</organism>
<dbReference type="FunFam" id="1.25.40.10:FF:000073">
    <property type="entry name" value="Pentatricopeptide repeat-containing protein chloroplastic"/>
    <property type="match status" value="1"/>
</dbReference>
<dbReference type="PANTHER" id="PTHR47926:SF496">
    <property type="entry name" value="PENTACOTRIPEPTIDE-REPEAT REGION OF PRORP DOMAIN-CONTAINING PROTEIN"/>
    <property type="match status" value="1"/>
</dbReference>